<protein>
    <submittedName>
        <fullName evidence="1">Uncharacterized protein</fullName>
    </submittedName>
</protein>
<accession>A0AAV4T0S2</accession>
<organism evidence="1 2">
    <name type="scientific">Caerostris extrusa</name>
    <name type="common">Bark spider</name>
    <name type="synonym">Caerostris bankana</name>
    <dbReference type="NCBI Taxonomy" id="172846"/>
    <lineage>
        <taxon>Eukaryota</taxon>
        <taxon>Metazoa</taxon>
        <taxon>Ecdysozoa</taxon>
        <taxon>Arthropoda</taxon>
        <taxon>Chelicerata</taxon>
        <taxon>Arachnida</taxon>
        <taxon>Araneae</taxon>
        <taxon>Araneomorphae</taxon>
        <taxon>Entelegynae</taxon>
        <taxon>Araneoidea</taxon>
        <taxon>Araneidae</taxon>
        <taxon>Caerostris</taxon>
    </lineage>
</organism>
<keyword evidence="2" id="KW-1185">Reference proteome</keyword>
<name>A0AAV4T0S2_CAEEX</name>
<dbReference type="Proteomes" id="UP001054945">
    <property type="component" value="Unassembled WGS sequence"/>
</dbReference>
<comment type="caution">
    <text evidence="1">The sequence shown here is derived from an EMBL/GenBank/DDBJ whole genome shotgun (WGS) entry which is preliminary data.</text>
</comment>
<dbReference type="AlphaFoldDB" id="A0AAV4T0S2"/>
<sequence length="107" mass="12413">MFRAAENRERITLWFALASSSVSSTRNGELTPSNFVQEISGRCTFDLICSWQEQEESLGTSSLRWGKVRENKFCCMSNSIDTFILEYNSFVFCHGIMFERTTQTDWL</sequence>
<evidence type="ECO:0000313" key="2">
    <source>
        <dbReference type="Proteomes" id="UP001054945"/>
    </source>
</evidence>
<proteinExistence type="predicted"/>
<evidence type="ECO:0000313" key="1">
    <source>
        <dbReference type="EMBL" id="GIY37473.1"/>
    </source>
</evidence>
<gene>
    <name evidence="1" type="ORF">CEXT_551621</name>
</gene>
<reference evidence="1 2" key="1">
    <citation type="submission" date="2021-06" db="EMBL/GenBank/DDBJ databases">
        <title>Caerostris extrusa draft genome.</title>
        <authorList>
            <person name="Kono N."/>
            <person name="Arakawa K."/>
        </authorList>
    </citation>
    <scope>NUCLEOTIDE SEQUENCE [LARGE SCALE GENOMIC DNA]</scope>
</reference>
<dbReference type="EMBL" id="BPLR01010173">
    <property type="protein sequence ID" value="GIY37473.1"/>
    <property type="molecule type" value="Genomic_DNA"/>
</dbReference>